<organism evidence="1 2">
    <name type="scientific">Glycocaulis alkaliphilus</name>
    <dbReference type="NCBI Taxonomy" id="1434191"/>
    <lineage>
        <taxon>Bacteria</taxon>
        <taxon>Pseudomonadati</taxon>
        <taxon>Pseudomonadota</taxon>
        <taxon>Alphaproteobacteria</taxon>
        <taxon>Maricaulales</taxon>
        <taxon>Maricaulaceae</taxon>
        <taxon>Glycocaulis</taxon>
    </lineage>
</organism>
<dbReference type="AlphaFoldDB" id="A0A3T0EAL0"/>
<keyword evidence="2" id="KW-1185">Reference proteome</keyword>
<dbReference type="KEGG" id="gak:X907_1814"/>
<name>A0A3T0EAL0_9PROT</name>
<evidence type="ECO:0000313" key="1">
    <source>
        <dbReference type="EMBL" id="AZU04344.1"/>
    </source>
</evidence>
<protein>
    <submittedName>
        <fullName evidence="1">Uncharacterized protein</fullName>
    </submittedName>
</protein>
<accession>A0A3T0EAL0</accession>
<gene>
    <name evidence="1" type="ORF">X907_1814</name>
</gene>
<sequence>MAVNARSENAESTVSGALPDDIAIPAMSNPAAFLLDAGTHPLSPAPSPARTLQQELDAQLTGFSVQIADSAVPGGKPQWSARRTLALILVSNGVAWAALACAIFALTR</sequence>
<reference evidence="1 2" key="1">
    <citation type="submission" date="2016-12" db="EMBL/GenBank/DDBJ databases">
        <title>The genome of dimorphic prosthecate Glycocaulis alkaliphilus 6b-8t, isolated from crude oil dictates its adaptability in petroleum environments.</title>
        <authorList>
            <person name="Wu X.-L."/>
            <person name="Geng S."/>
        </authorList>
    </citation>
    <scope>NUCLEOTIDE SEQUENCE [LARGE SCALE GENOMIC DNA]</scope>
    <source>
        <strain evidence="1 2">6B-8</strain>
    </source>
</reference>
<dbReference type="EMBL" id="CP018911">
    <property type="protein sequence ID" value="AZU04344.1"/>
    <property type="molecule type" value="Genomic_DNA"/>
</dbReference>
<dbReference type="RefSeq" id="WP_127567209.1">
    <property type="nucleotide sequence ID" value="NZ_BMFB01000003.1"/>
</dbReference>
<evidence type="ECO:0000313" key="2">
    <source>
        <dbReference type="Proteomes" id="UP000286954"/>
    </source>
</evidence>
<proteinExistence type="predicted"/>
<dbReference type="Proteomes" id="UP000286954">
    <property type="component" value="Chromosome"/>
</dbReference>